<dbReference type="AlphaFoldDB" id="A0A645FA52"/>
<sequence length="202" mass="22488">MQVRSGRIAVFAGELLGQQVIERKSSKEDVESAFEELHHRAEMVLSLRTGKPAEEIVLGVDPETEKKKMDECINAPARKFVRIIADANILLGEDVRVRYEVYDSRLVYENGEVVAQRTWVPNSGDAESFLHSLLAEVNRRAVAEGIMPDAASGKVGAMDATDFFDAVEELQKVEKAVDVTVITLDDIYTEGPVRIKFHITTL</sequence>
<accession>A0A645FA52</accession>
<protein>
    <submittedName>
        <fullName evidence="1">Uncharacterized protein</fullName>
    </submittedName>
</protein>
<name>A0A645FA52_9ZZZZ</name>
<evidence type="ECO:0000313" key="1">
    <source>
        <dbReference type="EMBL" id="MPN11248.1"/>
    </source>
</evidence>
<dbReference type="EMBL" id="VSSQ01057445">
    <property type="protein sequence ID" value="MPN11248.1"/>
    <property type="molecule type" value="Genomic_DNA"/>
</dbReference>
<gene>
    <name evidence="1" type="ORF">SDC9_158549</name>
</gene>
<reference evidence="1" key="1">
    <citation type="submission" date="2019-08" db="EMBL/GenBank/DDBJ databases">
        <authorList>
            <person name="Kucharzyk K."/>
            <person name="Murdoch R.W."/>
            <person name="Higgins S."/>
            <person name="Loffler F."/>
        </authorList>
    </citation>
    <scope>NUCLEOTIDE SEQUENCE</scope>
</reference>
<proteinExistence type="predicted"/>
<organism evidence="1">
    <name type="scientific">bioreactor metagenome</name>
    <dbReference type="NCBI Taxonomy" id="1076179"/>
    <lineage>
        <taxon>unclassified sequences</taxon>
        <taxon>metagenomes</taxon>
        <taxon>ecological metagenomes</taxon>
    </lineage>
</organism>
<comment type="caution">
    <text evidence="1">The sequence shown here is derived from an EMBL/GenBank/DDBJ whole genome shotgun (WGS) entry which is preliminary data.</text>
</comment>